<dbReference type="Gene3D" id="3.20.20.70">
    <property type="entry name" value="Aldolase class I"/>
    <property type="match status" value="1"/>
</dbReference>
<dbReference type="Proteomes" id="UP000187417">
    <property type="component" value="Unassembled WGS sequence"/>
</dbReference>
<dbReference type="GeneID" id="73803140"/>
<evidence type="ECO:0000313" key="1">
    <source>
        <dbReference type="EMBL" id="OKY94340.1"/>
    </source>
</evidence>
<dbReference type="InterPro" id="IPR013785">
    <property type="entry name" value="Aldolase_TIM"/>
</dbReference>
<organism evidence="1 2">
    <name type="scientific">Alistipes putredinis</name>
    <dbReference type="NCBI Taxonomy" id="28117"/>
    <lineage>
        <taxon>Bacteria</taxon>
        <taxon>Pseudomonadati</taxon>
        <taxon>Bacteroidota</taxon>
        <taxon>Bacteroidia</taxon>
        <taxon>Bacteroidales</taxon>
        <taxon>Rikenellaceae</taxon>
        <taxon>Alistipes</taxon>
    </lineage>
</organism>
<protein>
    <submittedName>
        <fullName evidence="1">Anaerobic ribonucleoside-triphosphate reductase activating protein</fullName>
    </submittedName>
</protein>
<evidence type="ECO:0000313" key="2">
    <source>
        <dbReference type="Proteomes" id="UP000187417"/>
    </source>
</evidence>
<comment type="caution">
    <text evidence="1">The sequence shown here is derived from an EMBL/GenBank/DDBJ whole genome shotgun (WGS) entry which is preliminary data.</text>
</comment>
<reference evidence="1 2" key="1">
    <citation type="journal article" date="2016" name="Nat. Biotechnol.">
        <title>Measurement of bacterial replication rates in microbial communities.</title>
        <authorList>
            <person name="Brown C.T."/>
            <person name="Olm M.R."/>
            <person name="Thomas B.C."/>
            <person name="Banfield J.F."/>
        </authorList>
    </citation>
    <scope>NUCLEOTIDE SEQUENCE [LARGE SCALE GENOMIC DNA]</scope>
    <source>
        <strain evidence="1">CAG:67_53_122</strain>
    </source>
</reference>
<dbReference type="SUPFAM" id="SSF102114">
    <property type="entry name" value="Radical SAM enzymes"/>
    <property type="match status" value="1"/>
</dbReference>
<dbReference type="EMBL" id="MNQH01000028">
    <property type="protein sequence ID" value="OKY94340.1"/>
    <property type="molecule type" value="Genomic_DNA"/>
</dbReference>
<dbReference type="AlphaFoldDB" id="A0A1Q6F638"/>
<gene>
    <name evidence="1" type="ORF">BHV66_05815</name>
</gene>
<dbReference type="Pfam" id="PF13353">
    <property type="entry name" value="Fer4_12"/>
    <property type="match status" value="1"/>
</dbReference>
<dbReference type="InterPro" id="IPR058240">
    <property type="entry name" value="rSAM_sf"/>
</dbReference>
<proteinExistence type="predicted"/>
<sequence>MLRLASFDVVFQEIPGEVTLALNLSGCPNRCAGCHSPHLWEEVGEPLDDNLLNSLLSGYGNAITCVCFMGGDAAPGDVAHWSACVRAATEGRLKTGWYSGRSELAAGIDPRSFDYIKLGPYVAHLGGLDSASTNQRLYRVTDGEMKDITAELRNRDRMLLG</sequence>
<dbReference type="STRING" id="28117.BHV66_05815"/>
<dbReference type="RefSeq" id="WP_004328836.1">
    <property type="nucleotide sequence ID" value="NZ_BAAFKT010000011.1"/>
</dbReference>
<accession>A0A1Q6F638</accession>
<name>A0A1Q6F638_9BACT</name>